<dbReference type="GO" id="GO:0005886">
    <property type="term" value="C:plasma membrane"/>
    <property type="evidence" value="ECO:0007669"/>
    <property type="project" value="UniProtKB-SubCell"/>
</dbReference>
<evidence type="ECO:0000256" key="6">
    <source>
        <dbReference type="ARBA" id="ARBA00022840"/>
    </source>
</evidence>
<dbReference type="FunFam" id="3.40.50.300:FF:000287">
    <property type="entry name" value="Multidrug ABC transporter ATP-binding protein"/>
    <property type="match status" value="1"/>
</dbReference>
<sequence>MKSRHVFMRLWFYLKPYKMSILLAFFLKVLSVVMSVLEPFVLGLAITEIGNNLIAIAKGVEGASMNYSYIAAILALYFVRALFFEIGSFGANYFMTKVVQASIKDLRSALSQKINKIPISYFDKHQFGDLLGRFTSDVDSVSNALQQSLVQMVNAILTIVLALAMTFYIDSGLSLILLLAVPLIYFSSQFVLKRSQPYFKEQAKVLGEMNAFVQERLTGFTVLKLYGREETSINEFHDITNKLEKVGFKASFISGLMMPVLHFISDSVYLVIALVAGLKVLAGKLTIGNMQAFVQYTWQISQPIQTMTQLAPMIQSAKSSLERIFDVLDEADDLSMEKFVLTKPLSGQVSFKNVNFSYRANQELIKDFNLEVSPGEMVAIVGPTGAGKTTLINLLMRFYDVTSGSITVDGYDIRDLSRKDYRRQFGMVLQDAWLFGASIKENLQFGNLEASDTDIIDAAKTANVDHFIRTLPGGYDMVINQESSNISLGQKQLLTIARALLANPKILILDEATSSVDTRLELLIQKAMKVLMQGRTSFVIAHRLSTIQEADKILVLKDGRIIEQGNHQSLLEQNGFYSELYHSQFKNAQ</sequence>
<feature type="domain" description="ABC transmembrane type-1" evidence="11">
    <location>
        <begin position="22"/>
        <end position="316"/>
    </location>
</feature>
<dbReference type="AlphaFoldDB" id="B9DRY3"/>
<dbReference type="Proteomes" id="UP000000449">
    <property type="component" value="Chromosome"/>
</dbReference>
<evidence type="ECO:0000256" key="8">
    <source>
        <dbReference type="ARBA" id="ARBA00023136"/>
    </source>
</evidence>
<keyword evidence="7 9" id="KW-1133">Transmembrane helix</keyword>
<keyword evidence="6 12" id="KW-0067">ATP-binding</keyword>
<dbReference type="Gene3D" id="3.40.50.300">
    <property type="entry name" value="P-loop containing nucleotide triphosphate hydrolases"/>
    <property type="match status" value="1"/>
</dbReference>
<evidence type="ECO:0000256" key="7">
    <source>
        <dbReference type="ARBA" id="ARBA00022989"/>
    </source>
</evidence>
<dbReference type="Gene3D" id="1.20.1560.10">
    <property type="entry name" value="ABC transporter type 1, transmembrane domain"/>
    <property type="match status" value="1"/>
</dbReference>
<dbReference type="InterPro" id="IPR003593">
    <property type="entry name" value="AAA+_ATPase"/>
</dbReference>
<dbReference type="GO" id="GO:0016887">
    <property type="term" value="F:ATP hydrolysis activity"/>
    <property type="evidence" value="ECO:0007669"/>
    <property type="project" value="InterPro"/>
</dbReference>
<dbReference type="HOGENOM" id="CLU_000604_84_7_9"/>
<dbReference type="InterPro" id="IPR011527">
    <property type="entry name" value="ABC1_TM_dom"/>
</dbReference>
<dbReference type="InterPro" id="IPR039421">
    <property type="entry name" value="Type_1_exporter"/>
</dbReference>
<dbReference type="PANTHER" id="PTHR43394:SF1">
    <property type="entry name" value="ATP-BINDING CASSETTE SUB-FAMILY B MEMBER 10, MITOCHONDRIAL"/>
    <property type="match status" value="1"/>
</dbReference>
<feature type="transmembrane region" description="Helical" evidence="9">
    <location>
        <begin position="175"/>
        <end position="192"/>
    </location>
</feature>
<keyword evidence="3" id="KW-1003">Cell membrane</keyword>
<dbReference type="InterPro" id="IPR027417">
    <property type="entry name" value="P-loop_NTPase"/>
</dbReference>
<comment type="subcellular location">
    <subcellularLocation>
        <location evidence="1">Cell membrane</location>
        <topology evidence="1">Multi-pass membrane protein</topology>
    </subcellularLocation>
</comment>
<feature type="domain" description="ABC transporter" evidence="10">
    <location>
        <begin position="349"/>
        <end position="583"/>
    </location>
</feature>
<dbReference type="PROSITE" id="PS00211">
    <property type="entry name" value="ABC_TRANSPORTER_1"/>
    <property type="match status" value="1"/>
</dbReference>
<dbReference type="Pfam" id="PF00005">
    <property type="entry name" value="ABC_tran"/>
    <property type="match status" value="1"/>
</dbReference>
<evidence type="ECO:0000259" key="10">
    <source>
        <dbReference type="PROSITE" id="PS50893"/>
    </source>
</evidence>
<dbReference type="GO" id="GO:0015421">
    <property type="term" value="F:ABC-type oligopeptide transporter activity"/>
    <property type="evidence" value="ECO:0007669"/>
    <property type="project" value="TreeGrafter"/>
</dbReference>
<reference evidence="13" key="1">
    <citation type="journal article" date="2009" name="BMC Genomics">
        <title>Evidence for niche adaptation in the genome of the bovine pathogen Streptococcus uberis.</title>
        <authorList>
            <person name="Ward P.N."/>
            <person name="Holden M.T.G."/>
            <person name="Leigh J.A."/>
            <person name="Lennard N."/>
            <person name="Bignell A."/>
            <person name="Barron A."/>
            <person name="Clark L."/>
            <person name="Quail M.A."/>
            <person name="Woodward J."/>
            <person name="Barrell B.G."/>
            <person name="Egan S.A."/>
            <person name="Field T.R."/>
            <person name="Maskell D."/>
            <person name="Kehoe M."/>
            <person name="Dowson C.G."/>
            <person name="Chanter N."/>
            <person name="Whatmore A.M."/>
            <person name="Bentley S.D."/>
            <person name="Parkhill J."/>
        </authorList>
    </citation>
    <scope>NUCLEOTIDE SEQUENCE [LARGE SCALE GENOMIC DNA]</scope>
    <source>
        <strain evidence="13">ATCC BAA-854 / 0140J</strain>
    </source>
</reference>
<dbReference type="PROSITE" id="PS50929">
    <property type="entry name" value="ABC_TM1F"/>
    <property type="match status" value="1"/>
</dbReference>
<evidence type="ECO:0000313" key="12">
    <source>
        <dbReference type="EMBL" id="CAR41725.1"/>
    </source>
</evidence>
<evidence type="ECO:0000256" key="4">
    <source>
        <dbReference type="ARBA" id="ARBA00022692"/>
    </source>
</evidence>
<dbReference type="InterPro" id="IPR036640">
    <property type="entry name" value="ABC1_TM_sf"/>
</dbReference>
<keyword evidence="2" id="KW-0813">Transport</keyword>
<dbReference type="OrthoDB" id="9770415at2"/>
<protein>
    <submittedName>
        <fullName evidence="12">ABC transporter, ATP-binding/permease protein</fullName>
    </submittedName>
</protein>
<evidence type="ECO:0000256" key="9">
    <source>
        <dbReference type="SAM" id="Phobius"/>
    </source>
</evidence>
<evidence type="ECO:0000256" key="1">
    <source>
        <dbReference type="ARBA" id="ARBA00004651"/>
    </source>
</evidence>
<keyword evidence="13" id="KW-1185">Reference proteome</keyword>
<gene>
    <name evidence="12" type="ordered locus">SUB0761</name>
</gene>
<dbReference type="InterPro" id="IPR017871">
    <property type="entry name" value="ABC_transporter-like_CS"/>
</dbReference>
<dbReference type="KEGG" id="sub:SUB0761"/>
<name>B9DRY3_STRU0</name>
<dbReference type="SUPFAM" id="SSF90123">
    <property type="entry name" value="ABC transporter transmembrane region"/>
    <property type="match status" value="1"/>
</dbReference>
<keyword evidence="4 9" id="KW-0812">Transmembrane</keyword>
<feature type="transmembrane region" description="Helical" evidence="9">
    <location>
        <begin position="21"/>
        <end position="47"/>
    </location>
</feature>
<dbReference type="FunFam" id="1.20.1560.10:FF:000011">
    <property type="entry name" value="Multidrug ABC transporter ATP-binding protein"/>
    <property type="match status" value="1"/>
</dbReference>
<dbReference type="STRING" id="218495.SUB0761"/>
<dbReference type="SMART" id="SM00382">
    <property type="entry name" value="AAA"/>
    <property type="match status" value="1"/>
</dbReference>
<dbReference type="InterPro" id="IPR003439">
    <property type="entry name" value="ABC_transporter-like_ATP-bd"/>
</dbReference>
<dbReference type="Pfam" id="PF00664">
    <property type="entry name" value="ABC_membrane"/>
    <property type="match status" value="1"/>
</dbReference>
<dbReference type="CDD" id="cd03254">
    <property type="entry name" value="ABCC_Glucan_exporter_like"/>
    <property type="match status" value="1"/>
</dbReference>
<evidence type="ECO:0000313" key="13">
    <source>
        <dbReference type="Proteomes" id="UP000000449"/>
    </source>
</evidence>
<keyword evidence="5" id="KW-0547">Nucleotide-binding</keyword>
<dbReference type="RefSeq" id="WP_012658278.1">
    <property type="nucleotide sequence ID" value="NC_012004.1"/>
</dbReference>
<dbReference type="SUPFAM" id="SSF52540">
    <property type="entry name" value="P-loop containing nucleoside triphosphate hydrolases"/>
    <property type="match status" value="1"/>
</dbReference>
<feature type="transmembrane region" description="Helical" evidence="9">
    <location>
        <begin position="260"/>
        <end position="282"/>
    </location>
</feature>
<proteinExistence type="predicted"/>
<feature type="transmembrane region" description="Helical" evidence="9">
    <location>
        <begin position="149"/>
        <end position="169"/>
    </location>
</feature>
<feature type="transmembrane region" description="Helical" evidence="9">
    <location>
        <begin position="67"/>
        <end position="94"/>
    </location>
</feature>
<dbReference type="PANTHER" id="PTHR43394">
    <property type="entry name" value="ATP-DEPENDENT PERMEASE MDL1, MITOCHONDRIAL"/>
    <property type="match status" value="1"/>
</dbReference>
<dbReference type="GO" id="GO:0005524">
    <property type="term" value="F:ATP binding"/>
    <property type="evidence" value="ECO:0007669"/>
    <property type="project" value="UniProtKB-KW"/>
</dbReference>
<evidence type="ECO:0000259" key="11">
    <source>
        <dbReference type="PROSITE" id="PS50929"/>
    </source>
</evidence>
<evidence type="ECO:0000256" key="5">
    <source>
        <dbReference type="ARBA" id="ARBA00022741"/>
    </source>
</evidence>
<evidence type="ECO:0000256" key="3">
    <source>
        <dbReference type="ARBA" id="ARBA00022475"/>
    </source>
</evidence>
<dbReference type="PROSITE" id="PS50893">
    <property type="entry name" value="ABC_TRANSPORTER_2"/>
    <property type="match status" value="1"/>
</dbReference>
<accession>B9DRY3</accession>
<evidence type="ECO:0000256" key="2">
    <source>
        <dbReference type="ARBA" id="ARBA00022448"/>
    </source>
</evidence>
<dbReference type="EMBL" id="AM946015">
    <property type="protein sequence ID" value="CAR41725.1"/>
    <property type="molecule type" value="Genomic_DNA"/>
</dbReference>
<dbReference type="CDD" id="cd18547">
    <property type="entry name" value="ABC_6TM_Tm288_like"/>
    <property type="match status" value="1"/>
</dbReference>
<keyword evidence="8 9" id="KW-0472">Membrane</keyword>
<organism evidence="12 13">
    <name type="scientific">Streptococcus uberis (strain ATCC BAA-854 / 0140J)</name>
    <dbReference type="NCBI Taxonomy" id="218495"/>
    <lineage>
        <taxon>Bacteria</taxon>
        <taxon>Bacillati</taxon>
        <taxon>Bacillota</taxon>
        <taxon>Bacilli</taxon>
        <taxon>Lactobacillales</taxon>
        <taxon>Streptococcaceae</taxon>
        <taxon>Streptococcus</taxon>
    </lineage>
</organism>
<dbReference type="eggNOG" id="COG1132">
    <property type="taxonomic scope" value="Bacteria"/>
</dbReference>